<gene>
    <name evidence="2" type="ORF">MC7420_1582</name>
</gene>
<dbReference type="Proteomes" id="UP000003835">
    <property type="component" value="Unassembled WGS sequence"/>
</dbReference>
<dbReference type="InterPro" id="IPR008538">
    <property type="entry name" value="Uma2"/>
</dbReference>
<evidence type="ECO:0000259" key="1">
    <source>
        <dbReference type="Pfam" id="PF05685"/>
    </source>
</evidence>
<dbReference type="HOGENOM" id="CLU_076312_3_0_3"/>
<accession>B4W385</accession>
<reference evidence="2 3" key="1">
    <citation type="submission" date="2008-07" db="EMBL/GenBank/DDBJ databases">
        <authorList>
            <person name="Tandeau de Marsac N."/>
            <person name="Ferriera S."/>
            <person name="Johnson J."/>
            <person name="Kravitz S."/>
            <person name="Beeson K."/>
            <person name="Sutton G."/>
            <person name="Rogers Y.-H."/>
            <person name="Friedman R."/>
            <person name="Frazier M."/>
            <person name="Venter J.C."/>
        </authorList>
    </citation>
    <scope>NUCLEOTIDE SEQUENCE [LARGE SCALE GENOMIC DNA]</scope>
    <source>
        <strain evidence="2 3">PCC 7420</strain>
    </source>
</reference>
<dbReference type="SUPFAM" id="SSF52980">
    <property type="entry name" value="Restriction endonuclease-like"/>
    <property type="match status" value="1"/>
</dbReference>
<sequence>MLSSPLVLTLPPSIQLSDDQFFELCQINHDLRLERNLKTGEIWIMTPAGGETGNRNFSLIVQLGSWVKQDKTGIGFDSSTGFRIRGATKDPMSPDAAWVRLERWNALTPEQQQKFPPICPDFVVELRSPSDTLKSLQKKMEEWVRLGIQLGWLIDRSGRQVYIYRQDGSQDCLQNPETLSGEMVLPGFVLDMSEIW</sequence>
<dbReference type="Pfam" id="PF05685">
    <property type="entry name" value="Uma2"/>
    <property type="match status" value="1"/>
</dbReference>
<proteinExistence type="predicted"/>
<dbReference type="RefSeq" id="WP_006105720.1">
    <property type="nucleotide sequence ID" value="NZ_DS989873.1"/>
</dbReference>
<dbReference type="OrthoDB" id="274259at2"/>
<evidence type="ECO:0000313" key="2">
    <source>
        <dbReference type="EMBL" id="EDX71368.1"/>
    </source>
</evidence>
<protein>
    <recommendedName>
        <fullName evidence="1">Putative restriction endonuclease domain-containing protein</fullName>
    </recommendedName>
</protein>
<dbReference type="eggNOG" id="COG4636">
    <property type="taxonomic scope" value="Bacteria"/>
</dbReference>
<organism evidence="2 3">
    <name type="scientific">Coleofasciculus chthonoplastes PCC 7420</name>
    <dbReference type="NCBI Taxonomy" id="118168"/>
    <lineage>
        <taxon>Bacteria</taxon>
        <taxon>Bacillati</taxon>
        <taxon>Cyanobacteriota</taxon>
        <taxon>Cyanophyceae</taxon>
        <taxon>Coleofasciculales</taxon>
        <taxon>Coleofasciculaceae</taxon>
        <taxon>Coleofasciculus</taxon>
    </lineage>
</organism>
<dbReference type="InterPro" id="IPR012296">
    <property type="entry name" value="Nuclease_put_TT1808"/>
</dbReference>
<dbReference type="Gene3D" id="3.90.1570.10">
    <property type="entry name" value="tt1808, chain A"/>
    <property type="match status" value="1"/>
</dbReference>
<name>B4W385_9CYAN</name>
<feature type="domain" description="Putative restriction endonuclease" evidence="1">
    <location>
        <begin position="19"/>
        <end position="192"/>
    </location>
</feature>
<dbReference type="CDD" id="cd06260">
    <property type="entry name" value="DUF820-like"/>
    <property type="match status" value="1"/>
</dbReference>
<dbReference type="PANTHER" id="PTHR34107">
    <property type="entry name" value="SLL0198 PROTEIN-RELATED"/>
    <property type="match status" value="1"/>
</dbReference>
<keyword evidence="3" id="KW-1185">Reference proteome</keyword>
<dbReference type="AlphaFoldDB" id="B4W385"/>
<dbReference type="EMBL" id="DS989873">
    <property type="protein sequence ID" value="EDX71368.1"/>
    <property type="molecule type" value="Genomic_DNA"/>
</dbReference>
<dbReference type="InterPro" id="IPR011335">
    <property type="entry name" value="Restrct_endonuc-II-like"/>
</dbReference>
<dbReference type="PANTHER" id="PTHR34107:SF7">
    <property type="entry name" value="SLR2092 PROTEIN"/>
    <property type="match status" value="1"/>
</dbReference>
<evidence type="ECO:0000313" key="3">
    <source>
        <dbReference type="Proteomes" id="UP000003835"/>
    </source>
</evidence>